<protein>
    <submittedName>
        <fullName evidence="2">Uncharacterized protein</fullName>
    </submittedName>
</protein>
<organism evidence="2 3">
    <name type="scientific">Gordonia alkaliphila</name>
    <dbReference type="NCBI Taxonomy" id="1053547"/>
    <lineage>
        <taxon>Bacteria</taxon>
        <taxon>Bacillati</taxon>
        <taxon>Actinomycetota</taxon>
        <taxon>Actinomycetes</taxon>
        <taxon>Mycobacteriales</taxon>
        <taxon>Gordoniaceae</taxon>
        <taxon>Gordonia</taxon>
    </lineage>
</organism>
<gene>
    <name evidence="2" type="ORF">GCM10023217_15850</name>
</gene>
<accession>A0ABP8Z5Y7</accession>
<dbReference type="Proteomes" id="UP001500822">
    <property type="component" value="Unassembled WGS sequence"/>
</dbReference>
<evidence type="ECO:0000256" key="1">
    <source>
        <dbReference type="SAM" id="MobiDB-lite"/>
    </source>
</evidence>
<keyword evidence="3" id="KW-1185">Reference proteome</keyword>
<feature type="region of interest" description="Disordered" evidence="1">
    <location>
        <begin position="1"/>
        <end position="39"/>
    </location>
</feature>
<dbReference type="EMBL" id="BAABIE010000006">
    <property type="protein sequence ID" value="GAA4746853.1"/>
    <property type="molecule type" value="Genomic_DNA"/>
</dbReference>
<name>A0ABP8Z5Y7_9ACTN</name>
<sequence length="59" mass="6174">MRVPKLEVPGTPTICSVDDATKTSPASAQDSAPGRQRRNRVAVVRVCGDMVSKLLGGPP</sequence>
<reference evidence="3" key="1">
    <citation type="journal article" date="2019" name="Int. J. Syst. Evol. Microbiol.">
        <title>The Global Catalogue of Microorganisms (GCM) 10K type strain sequencing project: providing services to taxonomists for standard genome sequencing and annotation.</title>
        <authorList>
            <consortium name="The Broad Institute Genomics Platform"/>
            <consortium name="The Broad Institute Genome Sequencing Center for Infectious Disease"/>
            <person name="Wu L."/>
            <person name="Ma J."/>
        </authorList>
    </citation>
    <scope>NUCLEOTIDE SEQUENCE [LARGE SCALE GENOMIC DNA]</scope>
    <source>
        <strain evidence="3">JCM 18077</strain>
    </source>
</reference>
<evidence type="ECO:0000313" key="3">
    <source>
        <dbReference type="Proteomes" id="UP001500822"/>
    </source>
</evidence>
<evidence type="ECO:0000313" key="2">
    <source>
        <dbReference type="EMBL" id="GAA4746853.1"/>
    </source>
</evidence>
<proteinExistence type="predicted"/>
<comment type="caution">
    <text evidence="2">The sequence shown here is derived from an EMBL/GenBank/DDBJ whole genome shotgun (WGS) entry which is preliminary data.</text>
</comment>